<sequence>MPELQDDCDKTNAMKIAYLEQSMPGAANRRNETTENFGANRRDDEKRKKKRNLAVRPMACGALPIRCVLQAHSSLGCTFLSQRAFFENATFNDFRGVL</sequence>
<comment type="caution">
    <text evidence="2">The sequence shown here is derived from an EMBL/GenBank/DDBJ whole genome shotgun (WGS) entry which is preliminary data.</text>
</comment>
<reference evidence="2 3" key="1">
    <citation type="submission" date="2019-10" db="EMBL/GenBank/DDBJ databases">
        <authorList>
            <person name="Palmer J.M."/>
        </authorList>
    </citation>
    <scope>NUCLEOTIDE SEQUENCE [LARGE SCALE GENOMIC DNA]</scope>
    <source>
        <strain evidence="2 3">TWF730</strain>
    </source>
</reference>
<protein>
    <submittedName>
        <fullName evidence="2">Uncharacterized protein</fullName>
    </submittedName>
</protein>
<dbReference type="AlphaFoldDB" id="A0AAV9UA13"/>
<accession>A0AAV9UA13</accession>
<name>A0AAV9UA13_9PEZI</name>
<keyword evidence="3" id="KW-1185">Reference proteome</keyword>
<dbReference type="Proteomes" id="UP001373714">
    <property type="component" value="Unassembled WGS sequence"/>
</dbReference>
<feature type="region of interest" description="Disordered" evidence="1">
    <location>
        <begin position="21"/>
        <end position="50"/>
    </location>
</feature>
<organism evidence="2 3">
    <name type="scientific">Orbilia blumenaviensis</name>
    <dbReference type="NCBI Taxonomy" id="1796055"/>
    <lineage>
        <taxon>Eukaryota</taxon>
        <taxon>Fungi</taxon>
        <taxon>Dikarya</taxon>
        <taxon>Ascomycota</taxon>
        <taxon>Pezizomycotina</taxon>
        <taxon>Orbiliomycetes</taxon>
        <taxon>Orbiliales</taxon>
        <taxon>Orbiliaceae</taxon>
        <taxon>Orbilia</taxon>
    </lineage>
</organism>
<evidence type="ECO:0000313" key="2">
    <source>
        <dbReference type="EMBL" id="KAK6337357.1"/>
    </source>
</evidence>
<evidence type="ECO:0000256" key="1">
    <source>
        <dbReference type="SAM" id="MobiDB-lite"/>
    </source>
</evidence>
<evidence type="ECO:0000313" key="3">
    <source>
        <dbReference type="Proteomes" id="UP001373714"/>
    </source>
</evidence>
<gene>
    <name evidence="2" type="ORF">TWF730_002759</name>
</gene>
<dbReference type="EMBL" id="JAVHNS010000013">
    <property type="protein sequence ID" value="KAK6337357.1"/>
    <property type="molecule type" value="Genomic_DNA"/>
</dbReference>
<proteinExistence type="predicted"/>